<dbReference type="EMBL" id="QOVG01000010">
    <property type="protein sequence ID" value="NDK39984.1"/>
    <property type="molecule type" value="Genomic_DNA"/>
</dbReference>
<feature type="transmembrane region" description="Helical" evidence="1">
    <location>
        <begin position="56"/>
        <end position="77"/>
    </location>
</feature>
<keyword evidence="4" id="KW-1185">Reference proteome</keyword>
<evidence type="ECO:0000313" key="3">
    <source>
        <dbReference type="EMBL" id="NDK39984.1"/>
    </source>
</evidence>
<evidence type="ECO:0000259" key="2">
    <source>
        <dbReference type="Pfam" id="PF10882"/>
    </source>
</evidence>
<feature type="domain" description="Bacterial Pleckstrin homology" evidence="2">
    <location>
        <begin position="86"/>
        <end position="189"/>
    </location>
</feature>
<protein>
    <recommendedName>
        <fullName evidence="2">Bacterial Pleckstrin homology domain-containing protein</fullName>
    </recommendedName>
</protein>
<proteinExistence type="predicted"/>
<reference evidence="3 4" key="1">
    <citation type="submission" date="2018-07" db="EMBL/GenBank/DDBJ databases">
        <title>Whole genome Sequencing of Pseudoxanthomonas gei KCTC 32298 (T).</title>
        <authorList>
            <person name="Kumar S."/>
            <person name="Bansal K."/>
            <person name="Kaur A."/>
            <person name="Patil P."/>
            <person name="Sharma S."/>
            <person name="Patil P.B."/>
        </authorList>
    </citation>
    <scope>NUCLEOTIDE SEQUENCE [LARGE SCALE GENOMIC DNA]</scope>
    <source>
        <strain evidence="3 4">KCTC 32298</strain>
    </source>
</reference>
<keyword evidence="1" id="KW-0472">Membrane</keyword>
<accession>A0ABX0AL62</accession>
<keyword evidence="1" id="KW-1133">Transmembrane helix</keyword>
<feature type="transmembrane region" description="Helical" evidence="1">
    <location>
        <begin position="20"/>
        <end position="41"/>
    </location>
</feature>
<dbReference type="Proteomes" id="UP001429354">
    <property type="component" value="Unassembled WGS sequence"/>
</dbReference>
<comment type="caution">
    <text evidence="3">The sequence shown here is derived from an EMBL/GenBank/DDBJ whole genome shotgun (WGS) entry which is preliminary data.</text>
</comment>
<sequence length="197" mass="21620">MDKDSDPRLQLVPVDASARLLLFFLCVLLPLIITAVSLLWARQGAAPVKPASGSPALASAAILAGLLALTLALWFVLDRAMLRHRVQLTASRLEVKSSFYSQSLPLSELQLGQARVIDLDEHKGYKPRIKSNGFALPGFSSGYFRLRNGHKAFVAITGGPRVLWLPTSNGRDLLLQPRQPDALLQRLRELAAQSPHR</sequence>
<evidence type="ECO:0000256" key="1">
    <source>
        <dbReference type="SAM" id="Phobius"/>
    </source>
</evidence>
<dbReference type="InterPro" id="IPR027783">
    <property type="entry name" value="Bacterial_PH-related"/>
</dbReference>
<organism evidence="3 4">
    <name type="scientific">Pseudoxanthomonas gei</name>
    <dbReference type="NCBI Taxonomy" id="1383030"/>
    <lineage>
        <taxon>Bacteria</taxon>
        <taxon>Pseudomonadati</taxon>
        <taxon>Pseudomonadota</taxon>
        <taxon>Gammaproteobacteria</taxon>
        <taxon>Lysobacterales</taxon>
        <taxon>Lysobacteraceae</taxon>
        <taxon>Pseudoxanthomonas</taxon>
    </lineage>
</organism>
<dbReference type="RefSeq" id="WP_162350641.1">
    <property type="nucleotide sequence ID" value="NZ_QOVG01000010.1"/>
</dbReference>
<gene>
    <name evidence="3" type="ORF">DT603_14165</name>
</gene>
<name>A0ABX0AL62_9GAMM</name>
<keyword evidence="1" id="KW-0812">Transmembrane</keyword>
<evidence type="ECO:0000313" key="4">
    <source>
        <dbReference type="Proteomes" id="UP001429354"/>
    </source>
</evidence>
<dbReference type="Pfam" id="PF10882">
    <property type="entry name" value="bPH_5"/>
    <property type="match status" value="1"/>
</dbReference>